<evidence type="ECO:0000259" key="1">
    <source>
        <dbReference type="PROSITE" id="PS50987"/>
    </source>
</evidence>
<dbReference type="PROSITE" id="PS50987">
    <property type="entry name" value="HTH_ARSR_2"/>
    <property type="match status" value="1"/>
</dbReference>
<protein>
    <submittedName>
        <fullName evidence="2">DNA, contig: SP613</fullName>
    </submittedName>
</protein>
<dbReference type="InterPro" id="IPR036388">
    <property type="entry name" value="WH-like_DNA-bd_sf"/>
</dbReference>
<dbReference type="Proteomes" id="UP000032025">
    <property type="component" value="Unassembled WGS sequence"/>
</dbReference>
<dbReference type="Pfam" id="PF12840">
    <property type="entry name" value="HTH_20"/>
    <property type="match status" value="1"/>
</dbReference>
<dbReference type="EMBL" id="BBJS01000013">
    <property type="protein sequence ID" value="GAN12810.1"/>
    <property type="molecule type" value="Genomic_DNA"/>
</dbReference>
<evidence type="ECO:0000313" key="2">
    <source>
        <dbReference type="EMBL" id="GAN12810.1"/>
    </source>
</evidence>
<accession>A0A0C9M0L2</accession>
<dbReference type="AlphaFoldDB" id="A0A0C9M0L2"/>
<dbReference type="GO" id="GO:0003700">
    <property type="term" value="F:DNA-binding transcription factor activity"/>
    <property type="evidence" value="ECO:0007669"/>
    <property type="project" value="InterPro"/>
</dbReference>
<dbReference type="NCBIfam" id="NF033788">
    <property type="entry name" value="HTH_metalloreg"/>
    <property type="match status" value="1"/>
</dbReference>
<keyword evidence="3" id="KW-1185">Reference proteome</keyword>
<sequence length="112" mass="12367">MEVVPYIGYMARFTHPRLEDVPLDLALHALADPNRLAMVARLAATERLSCTDAAPCESIPKSTLSNHLKLLRAAGLIETTQAGREMINTLRRAEFDQRFPGLLDAVLSNRPA</sequence>
<dbReference type="PRINTS" id="PR00778">
    <property type="entry name" value="HTHARSR"/>
</dbReference>
<dbReference type="SUPFAM" id="SSF46785">
    <property type="entry name" value="Winged helix' DNA-binding domain"/>
    <property type="match status" value="1"/>
</dbReference>
<proteinExistence type="predicted"/>
<dbReference type="SMART" id="SM00418">
    <property type="entry name" value="HTH_ARSR"/>
    <property type="match status" value="1"/>
</dbReference>
<reference evidence="2 3" key="1">
    <citation type="submission" date="2014-08" db="EMBL/GenBank/DDBJ databases">
        <title>Whole genome shotgun sequence of Sphingomonas paucimobilis NBRC 13935.</title>
        <authorList>
            <person name="Hosoyama A."/>
            <person name="Hashimoto M."/>
            <person name="Hosoyama Y."/>
            <person name="Noguchi M."/>
            <person name="Uohara A."/>
            <person name="Ohji S."/>
            <person name="Katano-Makiyama Y."/>
            <person name="Ichikawa N."/>
            <person name="Kimura A."/>
            <person name="Yamazoe A."/>
            <person name="Fujita N."/>
        </authorList>
    </citation>
    <scope>NUCLEOTIDE SEQUENCE [LARGE SCALE GENOMIC DNA]</scope>
    <source>
        <strain evidence="2 3">NBRC 13935</strain>
    </source>
</reference>
<dbReference type="Gene3D" id="1.10.10.10">
    <property type="entry name" value="Winged helix-like DNA-binding domain superfamily/Winged helix DNA-binding domain"/>
    <property type="match status" value="1"/>
</dbReference>
<gene>
    <name evidence="2" type="ORF">SP6_13_00620</name>
</gene>
<evidence type="ECO:0000313" key="3">
    <source>
        <dbReference type="Proteomes" id="UP000032025"/>
    </source>
</evidence>
<dbReference type="InterPro" id="IPR011991">
    <property type="entry name" value="ArsR-like_HTH"/>
</dbReference>
<feature type="domain" description="HTH arsR-type" evidence="1">
    <location>
        <begin position="15"/>
        <end position="110"/>
    </location>
</feature>
<dbReference type="InterPro" id="IPR001845">
    <property type="entry name" value="HTH_ArsR_DNA-bd_dom"/>
</dbReference>
<dbReference type="CDD" id="cd00090">
    <property type="entry name" value="HTH_ARSR"/>
    <property type="match status" value="1"/>
</dbReference>
<organism evidence="2 3">
    <name type="scientific">Sphingomonas paucimobilis NBRC 13935</name>
    <dbReference type="NCBI Taxonomy" id="1219050"/>
    <lineage>
        <taxon>Bacteria</taxon>
        <taxon>Pseudomonadati</taxon>
        <taxon>Pseudomonadota</taxon>
        <taxon>Alphaproteobacteria</taxon>
        <taxon>Sphingomonadales</taxon>
        <taxon>Sphingomonadaceae</taxon>
        <taxon>Sphingomonas</taxon>
    </lineage>
</organism>
<dbReference type="InterPro" id="IPR036390">
    <property type="entry name" value="WH_DNA-bd_sf"/>
</dbReference>
<comment type="caution">
    <text evidence="2">The sequence shown here is derived from an EMBL/GenBank/DDBJ whole genome shotgun (WGS) entry which is preliminary data.</text>
</comment>
<name>A0A0C9M0L2_SPHPI</name>